<dbReference type="Proteomes" id="UP001498398">
    <property type="component" value="Unassembled WGS sequence"/>
</dbReference>
<evidence type="ECO:0000259" key="8">
    <source>
        <dbReference type="PROSITE" id="PS51846"/>
    </source>
</evidence>
<dbReference type="InterPro" id="IPR045095">
    <property type="entry name" value="ACDP"/>
</dbReference>
<reference evidence="9 10" key="1">
    <citation type="submission" date="2024-01" db="EMBL/GenBank/DDBJ databases">
        <title>A draft genome for the cacao thread blight pathogen Marasmiellus scandens.</title>
        <authorList>
            <person name="Baruah I.K."/>
            <person name="Leung J."/>
            <person name="Bukari Y."/>
            <person name="Amoako-Attah I."/>
            <person name="Meinhardt L.W."/>
            <person name="Bailey B.A."/>
            <person name="Cohen S.P."/>
        </authorList>
    </citation>
    <scope>NUCLEOTIDE SEQUENCE [LARGE SCALE GENOMIC DNA]</scope>
    <source>
        <strain evidence="9 10">GH-19</strain>
    </source>
</reference>
<dbReference type="PANTHER" id="PTHR12064:SF90">
    <property type="entry name" value="CNNM TRANSMEMBRANE DOMAIN-CONTAINING PROTEIN"/>
    <property type="match status" value="1"/>
</dbReference>
<feature type="transmembrane region" description="Helical" evidence="7">
    <location>
        <begin position="60"/>
        <end position="84"/>
    </location>
</feature>
<feature type="domain" description="CNNM transmembrane" evidence="8">
    <location>
        <begin position="55"/>
        <end position="239"/>
    </location>
</feature>
<dbReference type="CDD" id="cd04590">
    <property type="entry name" value="CBS_pair_CorC_HlyC_assoc"/>
    <property type="match status" value="1"/>
</dbReference>
<dbReference type="InterPro" id="IPR044751">
    <property type="entry name" value="Ion_transp-like_CBS"/>
</dbReference>
<dbReference type="InterPro" id="IPR046342">
    <property type="entry name" value="CBS_dom_sf"/>
</dbReference>
<organism evidence="9 10">
    <name type="scientific">Marasmiellus scandens</name>
    <dbReference type="NCBI Taxonomy" id="2682957"/>
    <lineage>
        <taxon>Eukaryota</taxon>
        <taxon>Fungi</taxon>
        <taxon>Dikarya</taxon>
        <taxon>Basidiomycota</taxon>
        <taxon>Agaricomycotina</taxon>
        <taxon>Agaricomycetes</taxon>
        <taxon>Agaricomycetidae</taxon>
        <taxon>Agaricales</taxon>
        <taxon>Marasmiineae</taxon>
        <taxon>Omphalotaceae</taxon>
        <taxon>Marasmiellus</taxon>
    </lineage>
</organism>
<evidence type="ECO:0000256" key="6">
    <source>
        <dbReference type="SAM" id="MobiDB-lite"/>
    </source>
</evidence>
<feature type="region of interest" description="Disordered" evidence="6">
    <location>
        <begin position="667"/>
        <end position="696"/>
    </location>
</feature>
<keyword evidence="4 5" id="KW-0472">Membrane</keyword>
<feature type="compositionally biased region" description="Low complexity" evidence="6">
    <location>
        <begin position="726"/>
        <end position="736"/>
    </location>
</feature>
<dbReference type="Gene3D" id="3.10.580.10">
    <property type="entry name" value="CBS-domain"/>
    <property type="match status" value="2"/>
</dbReference>
<keyword evidence="10" id="KW-1185">Reference proteome</keyword>
<feature type="region of interest" description="Disordered" evidence="6">
    <location>
        <begin position="717"/>
        <end position="781"/>
    </location>
</feature>
<sequence length="837" mass="91236">MVPIPSSKRNSTSRVLYILLSVATQYVPNFLRACGLLAVHDDDGSTHHFAKRELPQNERIVFGLLVPILVLLSGLFAGLTLGYMSLDETQLNVLSISGNEQQRKYANKIKPIRENGHLLLVTLLLCNMIVNESLPIVADPLLENPVESVAVSTTLIVLFAEIIPQSLFTRHGLYLGAKMAGVTRVLLWVAMPISWPVAKILEFVLGPHHGIIYRRGELKELIALHSDLGTHGGDLKTDTVNIVQHTLDLQEKVVRQAMTPIQDVFMLSIDSQLDYDLMKKICMTGHSRVPVYEEIEIPVHPQAAAASMGIGSTLSNVNAAPRTRKVKRIIGILLVKQCVLIDPKDAIPLRKLPLNKVLYVPQNEPLLGILDKFQEGRSHMAIVSRFSKEKAASVKKVVKQSLTQRLRQRVGIDSSDSSDEEDEEKPVSRHRRKIKDIEEATEDGEATLKEESVSADDGQSPSIGRRDSTRKTRRRSFQLPRVAGGMGSMSQLEQSMPADAVLAKEGAAEFLQGFDQAIDPLGLITLEDILEELIGEEIYDEFDAQGAHGDPYVPSQSQGQEKPITPMTTEAPPPLPATPKPTLKPLSLKGLNFLRSRSAPPSPRDATAKDTIPDALHELKVSNDTGERALIPRTYSSSDLEGMRPASPVMSGRNTEGMEMDVPVNRQRMTGRGPPSIIVEQHSSTSDPSPNDKPLQHVELKAPTPIVAPIPRVTIAQPTAKLSGDPSSRSASPAPSLEAILMDRKRRGGATGGPTVASNLLAPGNVTGPAGRPGAPKGTRFKSIPLVGERAGVIVAEQIRQNPALNNAGGVHTVAAQSELNEWTSREKEKEEPSKEW</sequence>
<comment type="caution">
    <text evidence="9">The sequence shown here is derived from an EMBL/GenBank/DDBJ whole genome shotgun (WGS) entry which is preliminary data.</text>
</comment>
<gene>
    <name evidence="9" type="ORF">VKT23_004368</name>
</gene>
<evidence type="ECO:0000256" key="3">
    <source>
        <dbReference type="ARBA" id="ARBA00022989"/>
    </source>
</evidence>
<evidence type="ECO:0000256" key="4">
    <source>
        <dbReference type="ARBA" id="ARBA00023136"/>
    </source>
</evidence>
<proteinExistence type="predicted"/>
<protein>
    <recommendedName>
        <fullName evidence="8">CNNM transmembrane domain-containing protein</fullName>
    </recommendedName>
</protein>
<evidence type="ECO:0000256" key="2">
    <source>
        <dbReference type="ARBA" id="ARBA00022692"/>
    </source>
</evidence>
<evidence type="ECO:0000256" key="5">
    <source>
        <dbReference type="PROSITE-ProRule" id="PRU01193"/>
    </source>
</evidence>
<evidence type="ECO:0000313" key="9">
    <source>
        <dbReference type="EMBL" id="KAK7467311.1"/>
    </source>
</evidence>
<feature type="region of interest" description="Disordered" evidence="6">
    <location>
        <begin position="818"/>
        <end position="837"/>
    </location>
</feature>
<dbReference type="SUPFAM" id="SSF54631">
    <property type="entry name" value="CBS-domain pair"/>
    <property type="match status" value="1"/>
</dbReference>
<feature type="compositionally biased region" description="Basic and acidic residues" evidence="6">
    <location>
        <begin position="824"/>
        <end position="837"/>
    </location>
</feature>
<feature type="region of interest" description="Disordered" evidence="6">
    <location>
        <begin position="408"/>
        <end position="487"/>
    </location>
</feature>
<accession>A0ABR1JU11</accession>
<dbReference type="Pfam" id="PF01595">
    <property type="entry name" value="CNNM"/>
    <property type="match status" value="1"/>
</dbReference>
<dbReference type="PROSITE" id="PS51846">
    <property type="entry name" value="CNNM"/>
    <property type="match status" value="1"/>
</dbReference>
<keyword evidence="3 5" id="KW-1133">Transmembrane helix</keyword>
<evidence type="ECO:0000313" key="10">
    <source>
        <dbReference type="Proteomes" id="UP001498398"/>
    </source>
</evidence>
<dbReference type="PANTHER" id="PTHR12064">
    <property type="entry name" value="METAL TRANSPORTER CNNM"/>
    <property type="match status" value="1"/>
</dbReference>
<dbReference type="InterPro" id="IPR002550">
    <property type="entry name" value="CNNM"/>
</dbReference>
<name>A0ABR1JU11_9AGAR</name>
<dbReference type="EMBL" id="JBANRG010000004">
    <property type="protein sequence ID" value="KAK7467311.1"/>
    <property type="molecule type" value="Genomic_DNA"/>
</dbReference>
<feature type="region of interest" description="Disordered" evidence="6">
    <location>
        <begin position="545"/>
        <end position="586"/>
    </location>
</feature>
<keyword evidence="2 5" id="KW-0812">Transmembrane</keyword>
<evidence type="ECO:0000256" key="7">
    <source>
        <dbReference type="SAM" id="Phobius"/>
    </source>
</evidence>
<evidence type="ECO:0000256" key="1">
    <source>
        <dbReference type="ARBA" id="ARBA00004141"/>
    </source>
</evidence>
<comment type="subcellular location">
    <subcellularLocation>
        <location evidence="1">Membrane</location>
        <topology evidence="1">Multi-pass membrane protein</topology>
    </subcellularLocation>
</comment>